<dbReference type="InterPro" id="IPR007197">
    <property type="entry name" value="rSAM"/>
</dbReference>
<dbReference type="Proteomes" id="UP000521676">
    <property type="component" value="Unassembled WGS sequence"/>
</dbReference>
<dbReference type="PANTHER" id="PTHR43273:SF3">
    <property type="entry name" value="ANAEROBIC SULFATASE-MATURATING ENZYME HOMOLOG ASLB-RELATED"/>
    <property type="match status" value="1"/>
</dbReference>
<dbReference type="AlphaFoldDB" id="A0A8T7M4K6"/>
<proteinExistence type="inferred from homology"/>
<keyword evidence="2" id="KW-0949">S-adenosyl-L-methionine</keyword>
<dbReference type="PANTHER" id="PTHR43273">
    <property type="entry name" value="ANAEROBIC SULFATASE-MATURATING ENZYME HOMOLOG ASLB-RELATED"/>
    <property type="match status" value="1"/>
</dbReference>
<dbReference type="InterPro" id="IPR023885">
    <property type="entry name" value="4Fe4S-binding_SPASM_dom"/>
</dbReference>
<name>A0A8T7M4K6_9CHLR</name>
<protein>
    <submittedName>
        <fullName evidence="9">Radical SAM protein</fullName>
    </submittedName>
</protein>
<evidence type="ECO:0000256" key="6">
    <source>
        <dbReference type="ARBA" id="ARBA00023601"/>
    </source>
</evidence>
<keyword evidence="10" id="KW-0614">Plasmid</keyword>
<evidence type="ECO:0000256" key="1">
    <source>
        <dbReference type="ARBA" id="ARBA00001966"/>
    </source>
</evidence>
<dbReference type="CDD" id="cd01335">
    <property type="entry name" value="Radical_SAM"/>
    <property type="match status" value="1"/>
</dbReference>
<dbReference type="NCBIfam" id="TIGR04085">
    <property type="entry name" value="rSAM_more_4Fe4S"/>
    <property type="match status" value="1"/>
</dbReference>
<evidence type="ECO:0000313" key="9">
    <source>
        <dbReference type="EMBL" id="NWJ47020.1"/>
    </source>
</evidence>
<feature type="domain" description="Radical SAM core" evidence="7">
    <location>
        <begin position="81"/>
        <end position="250"/>
    </location>
</feature>
<dbReference type="SFLD" id="SFLDG01384">
    <property type="entry name" value="thioether_bond_formation_requi"/>
    <property type="match status" value="1"/>
</dbReference>
<evidence type="ECO:0000256" key="3">
    <source>
        <dbReference type="ARBA" id="ARBA00022723"/>
    </source>
</evidence>
<evidence type="ECO:0000256" key="5">
    <source>
        <dbReference type="ARBA" id="ARBA00023014"/>
    </source>
</evidence>
<evidence type="ECO:0000313" key="12">
    <source>
        <dbReference type="Proteomes" id="UP001431572"/>
    </source>
</evidence>
<dbReference type="EMBL" id="JACATZ010000002">
    <property type="protein sequence ID" value="NWJ47020.1"/>
    <property type="molecule type" value="Genomic_DNA"/>
</dbReference>
<dbReference type="InterPro" id="IPR023867">
    <property type="entry name" value="Sulphatase_maturase_rSAM"/>
</dbReference>
<dbReference type="SFLD" id="SFLDS00029">
    <property type="entry name" value="Radical_SAM"/>
    <property type="match status" value="1"/>
</dbReference>
<dbReference type="SFLD" id="SFLDG01067">
    <property type="entry name" value="SPASM/twitch_domain_containing"/>
    <property type="match status" value="1"/>
</dbReference>
<geneLocation type="plasmid" evidence="10 12">
    <name>unnamed2</name>
</geneLocation>
<dbReference type="RefSeq" id="WP_341472202.1">
    <property type="nucleotide sequence ID" value="NZ_CP128402.1"/>
</dbReference>
<keyword evidence="5" id="KW-0411">Iron-sulfur</keyword>
<comment type="similarity">
    <text evidence="6">Belongs to the radical SAM superfamily. Anaerobic sulfatase-maturating enzyme family.</text>
</comment>
<evidence type="ECO:0000256" key="2">
    <source>
        <dbReference type="ARBA" id="ARBA00022691"/>
    </source>
</evidence>
<dbReference type="GO" id="GO:0016491">
    <property type="term" value="F:oxidoreductase activity"/>
    <property type="evidence" value="ECO:0007669"/>
    <property type="project" value="InterPro"/>
</dbReference>
<dbReference type="GO" id="GO:0046872">
    <property type="term" value="F:metal ion binding"/>
    <property type="evidence" value="ECO:0007669"/>
    <property type="project" value="UniProtKB-KW"/>
</dbReference>
<dbReference type="EMBL" id="CP128402">
    <property type="protein sequence ID" value="WJW70332.1"/>
    <property type="molecule type" value="Genomic_DNA"/>
</dbReference>
<feature type="domain" description="4Fe4S-binding SPASM" evidence="8">
    <location>
        <begin position="317"/>
        <end position="383"/>
    </location>
</feature>
<dbReference type="Proteomes" id="UP001431572">
    <property type="component" value="Plasmid unnamed2"/>
</dbReference>
<reference evidence="9 11" key="1">
    <citation type="submission" date="2020-06" db="EMBL/GenBank/DDBJ databases">
        <title>Anoxygenic phototrophic Chloroflexota member uses a Type I reaction center.</title>
        <authorList>
            <person name="Tsuji J.M."/>
            <person name="Shaw N.A."/>
            <person name="Nagashima S."/>
            <person name="Venkiteswaran J."/>
            <person name="Schiff S.L."/>
            <person name="Hanada S."/>
            <person name="Tank M."/>
            <person name="Neufeld J.D."/>
        </authorList>
    </citation>
    <scope>NUCLEOTIDE SEQUENCE [LARGE SCALE GENOMIC DNA]</scope>
    <source>
        <strain evidence="9">L227-S17</strain>
    </source>
</reference>
<gene>
    <name evidence="9" type="ORF">HXX08_14250</name>
    <name evidence="10" type="ORF">OZ401_005066</name>
</gene>
<accession>A0A8T7M4K6</accession>
<dbReference type="Pfam" id="PF13186">
    <property type="entry name" value="SPASM"/>
    <property type="match status" value="1"/>
</dbReference>
<dbReference type="Pfam" id="PF04055">
    <property type="entry name" value="Radical_SAM"/>
    <property type="match status" value="1"/>
</dbReference>
<evidence type="ECO:0000256" key="4">
    <source>
        <dbReference type="ARBA" id="ARBA00023004"/>
    </source>
</evidence>
<comment type="cofactor">
    <cofactor evidence="1">
        <name>[4Fe-4S] cluster</name>
        <dbReference type="ChEBI" id="CHEBI:49883"/>
    </cofactor>
</comment>
<dbReference type="GO" id="GO:0051536">
    <property type="term" value="F:iron-sulfur cluster binding"/>
    <property type="evidence" value="ECO:0007669"/>
    <property type="project" value="UniProtKB-KW"/>
</dbReference>
<dbReference type="SFLD" id="SFLDG01386">
    <property type="entry name" value="main_SPASM_domain-containing"/>
    <property type="match status" value="1"/>
</dbReference>
<keyword evidence="3" id="KW-0479">Metal-binding</keyword>
<evidence type="ECO:0000313" key="11">
    <source>
        <dbReference type="Proteomes" id="UP000521676"/>
    </source>
</evidence>
<dbReference type="InterPro" id="IPR058240">
    <property type="entry name" value="rSAM_sf"/>
</dbReference>
<evidence type="ECO:0000313" key="10">
    <source>
        <dbReference type="EMBL" id="WJW70332.1"/>
    </source>
</evidence>
<reference evidence="10" key="2">
    <citation type="journal article" date="2024" name="Nature">
        <title>Anoxygenic phototroph of the Chloroflexota uses a type I reaction centre.</title>
        <authorList>
            <person name="Tsuji J.M."/>
            <person name="Shaw N.A."/>
            <person name="Nagashima S."/>
            <person name="Venkiteswaran J.J."/>
            <person name="Schiff S.L."/>
            <person name="Watanabe T."/>
            <person name="Fukui M."/>
            <person name="Hanada S."/>
            <person name="Tank M."/>
            <person name="Neufeld J.D."/>
        </authorList>
    </citation>
    <scope>NUCLEOTIDE SEQUENCE</scope>
    <source>
        <strain evidence="10">L227-S17</strain>
        <plasmid evidence="10 12">unnamed2</plasmid>
    </source>
</reference>
<organism evidence="9 11">
    <name type="scientific">Candidatus Chlorohelix allophototropha</name>
    <dbReference type="NCBI Taxonomy" id="3003348"/>
    <lineage>
        <taxon>Bacteria</taxon>
        <taxon>Bacillati</taxon>
        <taxon>Chloroflexota</taxon>
        <taxon>Chloroflexia</taxon>
        <taxon>Candidatus Chloroheliales</taxon>
        <taxon>Candidatus Chloroheliaceae</taxon>
        <taxon>Candidatus Chlorohelix</taxon>
    </lineage>
</organism>
<dbReference type="InterPro" id="IPR013785">
    <property type="entry name" value="Aldolase_TIM"/>
</dbReference>
<sequence>MVELEDIFYIPVRDKYLVYAPLKRVVALVNLKALRQIKEQLQTDSPALGEVESLLERLRLQGEPIPVPRTGTLDDPLFLGIIPTRGCNLACRYCDFAAPKQTSPVMDIQMVKNGVDAYLDLLTSVGKKRAEIHFFGGEPFYAEKVVHFAVEYARLQGAAAGIKIHFEAATNGIYNEARCRWIANQFDTIVLSLDGPADIQNCHRPAINGKDAFNIVTRSAHIFSESPLELIIRACVTSDTVERLPEIAQWISKEFRPSAVCFETLKESSLSREAGFEVPTPLAFARNFINAAQILERSGIEAVFSTADLRNNRASFCPVGKDALIISPDGTVDACYLLPEDWKRSGLNMQLGQLNGASFEFDWDTLQQVRQLVVQNKPLCTDCFCRYHCAGGCHITNATSGLPGQYESACVQTRLVTIALLLREIGQEKLVEEWLSDSEALAVSAHQSSDRLFKEAKK</sequence>
<evidence type="ECO:0000259" key="7">
    <source>
        <dbReference type="Pfam" id="PF04055"/>
    </source>
</evidence>
<keyword evidence="12" id="KW-1185">Reference proteome</keyword>
<dbReference type="SUPFAM" id="SSF102114">
    <property type="entry name" value="Radical SAM enzymes"/>
    <property type="match status" value="1"/>
</dbReference>
<evidence type="ECO:0000259" key="8">
    <source>
        <dbReference type="Pfam" id="PF13186"/>
    </source>
</evidence>
<keyword evidence="4" id="KW-0408">Iron</keyword>
<dbReference type="Gene3D" id="3.20.20.70">
    <property type="entry name" value="Aldolase class I"/>
    <property type="match status" value="1"/>
</dbReference>